<dbReference type="InterPro" id="IPR036880">
    <property type="entry name" value="Kunitz_BPTI_sf"/>
</dbReference>
<name>F1KU70_ASCSU</name>
<dbReference type="PANTHER" id="PTHR46339">
    <property type="entry name" value="PROTEIN CBG15282-RELATED"/>
    <property type="match status" value="1"/>
</dbReference>
<dbReference type="InterPro" id="IPR020901">
    <property type="entry name" value="Prtase_inh_Kunz-CS"/>
</dbReference>
<protein>
    <recommendedName>
        <fullName evidence="1">BPTI/Kunitz inhibitor domain-containing protein</fullName>
    </recommendedName>
</protein>
<dbReference type="InterPro" id="IPR002223">
    <property type="entry name" value="Kunitz_BPTI"/>
</dbReference>
<dbReference type="CDD" id="cd00109">
    <property type="entry name" value="Kunitz-type"/>
    <property type="match status" value="2"/>
</dbReference>
<dbReference type="GO" id="GO:0004867">
    <property type="term" value="F:serine-type endopeptidase inhibitor activity"/>
    <property type="evidence" value="ECO:0007669"/>
    <property type="project" value="InterPro"/>
</dbReference>
<sequence length="1023" mass="110274">MNTGLCRSFEFTQCGGNQNNFATLQQCQAFCVERQCAAGAPYRVNDRNALCTPSSSSTCPNKFKCEKSIHGSSSVCCPTPEMVCTEAVTTGTPCFGSSITTIRFFYNSTSKKCESFKFFGCSANHNNFASKILCERFCFNNDINDCAGVAPLSDPSNHLQECNNNIPCPSGYTCNNRKHCCPVPEFACSAPVSVGNICSTGIQRSAWYYDSARSTCTQFTYLGCGGTANRFSNKMSCISMCIRSTNLGNCPLGMSPHLTPGKTTPQSCTLNVSGTCGGSSSCVRSTSNTPICCDTTATCPNGRTTYIIPGSDSPVSCQPNSSHCPSGNECLESSIRGFYLCCSSWNSNSVALKPAALTNSCPKNVRSNRQSCTVNAVDECPIGYTCIPRKNAPRRGSCCAIQPTCLLGKAKFIKNEQVQICGPELDVCAQGSSCIMSSISSVYICCQLASPIASTRPPQNSPAHRCANGRTPFYDPGSRFPRQCITTLRGQCPRSFACKAAQSGGLFYCCPVSPNECANGQKAFIPAGSSFPQTCSSYGGSNCAPGYSCQDSADGSTSLCCADATSVNVDMFVTAICPVGSSAYMYGSRPLACPPGSTRCPHGYACTQSNVPNLHLCCSSLVPQMPACTDGTPYIDPVSNGVQFCAPNSFGCPQGFHCQQSTLNGQYICCTLGQLNIRYTGYCPIGQIPYINRITGEPRTCHMSLYPCPTTAPYMCIYSSEKLDSYCCAPIDTAIQRTPDYPVQREDFSGCPSGSKPLVNSFGQIQQCNPGQCPASFICHFASQKGRWQCCSAEAVFRKAPKSNDPSKCESGSALIDGRCMRLLYIGQKGCQANEQCSLKLAEARCDEGYCVCPRHKLIHQSKCVTHCPDGFVNIAARCHDLTTVVFMDSVDERNNGTIGGFCEATPIVEKQCRVENAYCNERSITCQCKAGYELHINFGDKNDAGLCIRIKDSRFTGEREQPTTNEAIGDNDPQKYFIIGGDRQMSNGTGYIPNVPLRIEDEPDDFERYLFQSDDQPAQIAV</sequence>
<dbReference type="InterPro" id="IPR006149">
    <property type="entry name" value="EB_dom"/>
</dbReference>
<dbReference type="PANTHER" id="PTHR46339:SF6">
    <property type="entry name" value="BPTI_KUNITZ INHIBITOR DOMAIN-CONTAINING PROTEIN"/>
    <property type="match status" value="1"/>
</dbReference>
<feature type="domain" description="BPTI/Kunitz inhibitor" evidence="1">
    <location>
        <begin position="188"/>
        <end position="241"/>
    </location>
</feature>
<dbReference type="PROSITE" id="PS50279">
    <property type="entry name" value="BPTI_KUNITZ_2"/>
    <property type="match status" value="3"/>
</dbReference>
<evidence type="ECO:0000313" key="2">
    <source>
        <dbReference type="EMBL" id="ADY41424.1"/>
    </source>
</evidence>
<reference evidence="2" key="1">
    <citation type="journal article" date="2011" name="Genome Res.">
        <title>Deep small RNA sequencing from the nematode Ascaris reveals conservation, functional diversification, and novel developmental profiles.</title>
        <authorList>
            <person name="Wang J."/>
            <person name="Czech B."/>
            <person name="Crunk A."/>
            <person name="Wallace A."/>
            <person name="Mitreva M."/>
            <person name="Hannon G.J."/>
            <person name="Davis R.E."/>
        </authorList>
    </citation>
    <scope>NUCLEOTIDE SEQUENCE</scope>
</reference>
<dbReference type="Pfam" id="PF00014">
    <property type="entry name" value="Kunitz_BPTI"/>
    <property type="match status" value="3"/>
</dbReference>
<dbReference type="EMBL" id="JI165943">
    <property type="protein sequence ID" value="ADY41424.1"/>
    <property type="molecule type" value="mRNA"/>
</dbReference>
<dbReference type="InterPro" id="IPR028150">
    <property type="entry name" value="Lustrin_cystein"/>
</dbReference>
<dbReference type="Pfam" id="PF14625">
    <property type="entry name" value="Lustrin_cystein"/>
    <property type="match status" value="11"/>
</dbReference>
<dbReference type="Gene3D" id="4.10.410.10">
    <property type="entry name" value="Pancreatic trypsin inhibitor Kunitz domain"/>
    <property type="match status" value="3"/>
</dbReference>
<feature type="domain" description="BPTI/Kunitz inhibitor" evidence="1">
    <location>
        <begin position="1"/>
        <end position="31"/>
    </location>
</feature>
<dbReference type="SMART" id="SM00289">
    <property type="entry name" value="WR1"/>
    <property type="match status" value="12"/>
</dbReference>
<dbReference type="InterPro" id="IPR053014">
    <property type="entry name" value="Cuticle_assoc_divergent"/>
</dbReference>
<evidence type="ECO:0000259" key="1">
    <source>
        <dbReference type="PROSITE" id="PS50279"/>
    </source>
</evidence>
<dbReference type="PROSITE" id="PS00280">
    <property type="entry name" value="BPTI_KUNITZ_1"/>
    <property type="match status" value="2"/>
</dbReference>
<dbReference type="Pfam" id="PF01683">
    <property type="entry name" value="EB"/>
    <property type="match status" value="1"/>
</dbReference>
<organism evidence="2">
    <name type="scientific">Ascaris suum</name>
    <name type="common">Pig roundworm</name>
    <name type="synonym">Ascaris lumbricoides</name>
    <dbReference type="NCBI Taxonomy" id="6253"/>
    <lineage>
        <taxon>Eukaryota</taxon>
        <taxon>Metazoa</taxon>
        <taxon>Ecdysozoa</taxon>
        <taxon>Nematoda</taxon>
        <taxon>Chromadorea</taxon>
        <taxon>Rhabditida</taxon>
        <taxon>Spirurina</taxon>
        <taxon>Ascaridomorpha</taxon>
        <taxon>Ascaridoidea</taxon>
        <taxon>Ascarididae</taxon>
        <taxon>Ascaris</taxon>
    </lineage>
</organism>
<proteinExistence type="evidence at transcript level"/>
<feature type="domain" description="BPTI/Kunitz inhibitor" evidence="1">
    <location>
        <begin position="84"/>
        <end position="138"/>
    </location>
</feature>
<accession>F1KU70</accession>
<dbReference type="AlphaFoldDB" id="F1KU70"/>
<dbReference type="SUPFAM" id="SSF57362">
    <property type="entry name" value="BPTI-like"/>
    <property type="match status" value="3"/>
</dbReference>
<dbReference type="SMART" id="SM00131">
    <property type="entry name" value="KU"/>
    <property type="match status" value="3"/>
</dbReference>
<dbReference type="InterPro" id="IPR006150">
    <property type="entry name" value="Cys_repeat_1"/>
</dbReference>